<dbReference type="PROSITE" id="PS50089">
    <property type="entry name" value="ZF_RING_2"/>
    <property type="match status" value="1"/>
</dbReference>
<dbReference type="InterPro" id="IPR030845">
    <property type="entry name" value="RTEL1"/>
</dbReference>
<dbReference type="Pfam" id="PF13307">
    <property type="entry name" value="Helicase_C_2"/>
    <property type="match status" value="1"/>
</dbReference>
<keyword evidence="8 19" id="KW-0347">Helicase</keyword>
<keyword evidence="5 19" id="KW-0227">DNA damage</keyword>
<keyword evidence="11 19" id="KW-0408">Iron</keyword>
<gene>
    <name evidence="25" type="primary">LOC106182081</name>
</gene>
<dbReference type="Proteomes" id="UP000085678">
    <property type="component" value="Unplaced"/>
</dbReference>
<dbReference type="Pfam" id="PF13920">
    <property type="entry name" value="zf-C3HC4_3"/>
    <property type="match status" value="1"/>
</dbReference>
<evidence type="ECO:0000256" key="4">
    <source>
        <dbReference type="ARBA" id="ARBA00022741"/>
    </source>
</evidence>
<keyword evidence="14 19" id="KW-0234">DNA repair</keyword>
<dbReference type="Pfam" id="PF23116">
    <property type="entry name" value="HHD_RTEL1"/>
    <property type="match status" value="1"/>
</dbReference>
<comment type="similarity">
    <text evidence="19">Belongs to the helicase family. RAD3/XPD subfamily.</text>
</comment>
<dbReference type="SMART" id="SM00487">
    <property type="entry name" value="DEXDc"/>
    <property type="match status" value="1"/>
</dbReference>
<keyword evidence="3 19" id="KW-0479">Metal-binding</keyword>
<keyword evidence="10 19" id="KW-0067">ATP-binding</keyword>
<dbReference type="GeneID" id="106182081"/>
<dbReference type="Pfam" id="PF06733">
    <property type="entry name" value="DEAD_2"/>
    <property type="match status" value="1"/>
</dbReference>
<dbReference type="AlphaFoldDB" id="A0A2R2MTY4"/>
<dbReference type="InParanoid" id="A0A2R2MTY4"/>
<dbReference type="GO" id="GO:0016887">
    <property type="term" value="F:ATP hydrolysis activity"/>
    <property type="evidence" value="ECO:0007669"/>
    <property type="project" value="RHEA"/>
</dbReference>
<evidence type="ECO:0000313" key="24">
    <source>
        <dbReference type="Proteomes" id="UP000085678"/>
    </source>
</evidence>
<dbReference type="InterPro" id="IPR045028">
    <property type="entry name" value="DinG/Rad3-like"/>
</dbReference>
<keyword evidence="24" id="KW-1185">Reference proteome</keyword>
<dbReference type="InterPro" id="IPR013020">
    <property type="entry name" value="Rad3/Chl1-like"/>
</dbReference>
<evidence type="ECO:0000256" key="17">
    <source>
        <dbReference type="ARBA" id="ARBA00049360"/>
    </source>
</evidence>
<evidence type="ECO:0000256" key="6">
    <source>
        <dbReference type="ARBA" id="ARBA00022771"/>
    </source>
</evidence>
<evidence type="ECO:0000256" key="2">
    <source>
        <dbReference type="ARBA" id="ARBA00022485"/>
    </source>
</evidence>
<feature type="binding site" evidence="19">
    <location>
        <position position="172"/>
    </location>
    <ligand>
        <name>[4Fe-4S] cluster</name>
        <dbReference type="ChEBI" id="CHEBI:49883"/>
    </ligand>
</feature>
<evidence type="ECO:0000256" key="9">
    <source>
        <dbReference type="ARBA" id="ARBA00022833"/>
    </source>
</evidence>
<dbReference type="STRING" id="7574.A0A2R2MTY4"/>
<dbReference type="CDD" id="cd18788">
    <property type="entry name" value="SF2_C_XPD"/>
    <property type="match status" value="1"/>
</dbReference>
<name>A0A2R2MTY4_LINAN</name>
<evidence type="ECO:0000256" key="3">
    <source>
        <dbReference type="ARBA" id="ARBA00022723"/>
    </source>
</evidence>
<sequence>MSTIPIRGVPVDFPFDPYPCQKDYMQKVIECLQQNKNGVLESPTGTGKTLCLLCASLAWLHVKKAESQRQQLAAEASSGFTHDLGAQLTEAAGNIWAGGLGVAPSPKIIYASRTHSQLSQAIQELKRTKYSYYRVGILGSRDQMCIHPNVQKEETNTAKVNSCRAKVNARTCHFFNNLDAKKNHPDFFGTGQADPKVLDIEDLVKLGNKHKVCPYYMAKEVKTDADIIFMPYNYLLDPKSRKANGVELQGNVVIFDEAHNLEKICEDSSSFDFTSYDLTTAVQELQQLSEKMIDLYKEEESATVTYGDESEIAPDFNIQQVLQLKSQLLDLEKTLDELELPKDGLTKAGVYIFELFGKVHINFETKSQVLDLIDKIVTHLSSETSAFYGKGVGLSKFADILRIVFSRDPDDMNQSMYNHKAKLAKFYKVHIREDTSRQKKKPATDVWLTNKKQENKGRTVSYWCFSPGHSMKDLESHGVKCIILTSGTLAPLNSFTAEMQIEFPVQLENPHVIEHHQVMIGTVCKGPDGTALNSSYETRYNADYQASLGNAVVNFARIVPNGLLLFFPSYPVMNKCLEYWQANRIWDRIVQYKQIFVEPRGKIEFHQTMEEFYEKINDPKLNGAVFAAVCRGKVSEGLDFADINGRAVVITGLPYPPYMDAKVVLKMKFLDEMQGKQQIKGLTGREWYKQQASRAVNQAIGRVIRHKQDYGAILLCDNRFKSPAAISQLPSWVRSHTKVYENFGQAMKDAMFFFKNAEKMMPAPRLKTRKAESSQLGCQGASFMPSNRSIGSKQQVSQASSVVAHVPGLKEKEDESSLAKLKIQYECSESSTSSRRPSAGGGLLGALSMEERKVEDEGFDLSQNSISVDKMQDKVTSSKVQRKKIILKDRPKFDGGMSSECELTKDEKKNLPAAKVYLMQVKQALSQASYKLFSSTLFKYQKDGNFTSMIANMAEIFTDEPKNHELLRRLYRFVRSDDKYQFDQVCRDLTGQGCLSHPETGPRKRVQEQFESNSDKRRKLEDGSSKGPVLDTKSTSKTGAESEGNLHHLNSTSNLSVKALTAVKDINSSNVTTVKTLVDKETDLLNGCVKTNLADSKSEENVNVLASNQDERSKHYENEEQDKNEQKELFPEISQEELDRVKSFTSYDPPPNSGYLCAVCKKESKIPLKSPCDHYACFKCWKMTLQSAKQCPVCGQEVRRRQLTKLYFPSGPLRGEEN</sequence>
<dbReference type="Gene3D" id="3.30.40.10">
    <property type="entry name" value="Zinc/RING finger domain, C3HC4 (zinc finger)"/>
    <property type="match status" value="1"/>
</dbReference>
<evidence type="ECO:0000256" key="15">
    <source>
        <dbReference type="ARBA" id="ARBA00023235"/>
    </source>
</evidence>
<evidence type="ECO:0000256" key="7">
    <source>
        <dbReference type="ARBA" id="ARBA00022801"/>
    </source>
</evidence>
<evidence type="ECO:0000256" key="10">
    <source>
        <dbReference type="ARBA" id="ARBA00022840"/>
    </source>
</evidence>
<keyword evidence="7 19" id="KW-0378">Hydrolase</keyword>
<evidence type="ECO:0000256" key="13">
    <source>
        <dbReference type="ARBA" id="ARBA00023125"/>
    </source>
</evidence>
<evidence type="ECO:0000256" key="8">
    <source>
        <dbReference type="ARBA" id="ARBA00022806"/>
    </source>
</evidence>
<keyword evidence="12 19" id="KW-0411">Iron-sulfur</keyword>
<feature type="domain" description="RING-type" evidence="22">
    <location>
        <begin position="1157"/>
        <end position="1194"/>
    </location>
</feature>
<dbReference type="GO" id="GO:1904430">
    <property type="term" value="P:negative regulation of t-circle formation"/>
    <property type="evidence" value="ECO:0007669"/>
    <property type="project" value="TreeGrafter"/>
</dbReference>
<dbReference type="InterPro" id="IPR027417">
    <property type="entry name" value="P-loop_NTPase"/>
</dbReference>
<dbReference type="Gene3D" id="3.40.50.300">
    <property type="entry name" value="P-loop containing nucleotide triphosphate hydrolases"/>
    <property type="match status" value="2"/>
</dbReference>
<comment type="catalytic activity">
    <reaction evidence="17 19">
        <text>ATP + H2O = ADP + phosphate + H(+)</text>
        <dbReference type="Rhea" id="RHEA:13065"/>
        <dbReference type="ChEBI" id="CHEBI:15377"/>
        <dbReference type="ChEBI" id="CHEBI:15378"/>
        <dbReference type="ChEBI" id="CHEBI:30616"/>
        <dbReference type="ChEBI" id="CHEBI:43474"/>
        <dbReference type="ChEBI" id="CHEBI:456216"/>
    </reaction>
</comment>
<comment type="function">
    <text evidence="19">A probable ATP-dependent DNA helicase implicated in DNA repair and the maintenance of genomic stability. Acts as an anti-recombinase to counteract toxic recombination and limit crossover during meiosis. Regulates meiotic recombination and crossover homeostasis by physically dissociating strand invasion events and thereby promotes noncrossover repair by meiotic synthesis dependent strand annealing (SDSA) as well as disassembly of D loop recombination intermediates.</text>
</comment>
<dbReference type="InterPro" id="IPR006935">
    <property type="entry name" value="Helicase/UvrB_N"/>
</dbReference>
<dbReference type="GO" id="GO:0005634">
    <property type="term" value="C:nucleus"/>
    <property type="evidence" value="ECO:0007669"/>
    <property type="project" value="UniProtKB-SubCell"/>
</dbReference>
<feature type="domain" description="Helicase ATP-binding" evidence="23">
    <location>
        <begin position="7"/>
        <end position="305"/>
    </location>
</feature>
<feature type="binding site" evidence="19">
    <location>
        <position position="145"/>
    </location>
    <ligand>
        <name>[4Fe-4S] cluster</name>
        <dbReference type="ChEBI" id="CHEBI:49883"/>
    </ligand>
</feature>
<comment type="subcellular location">
    <subcellularLocation>
        <location evidence="1 19">Nucleus</location>
    </subcellularLocation>
</comment>
<dbReference type="GO" id="GO:0070182">
    <property type="term" value="F:DNA polymerase binding"/>
    <property type="evidence" value="ECO:0007669"/>
    <property type="project" value="TreeGrafter"/>
</dbReference>
<dbReference type="GO" id="GO:0006310">
    <property type="term" value="P:DNA recombination"/>
    <property type="evidence" value="ECO:0007669"/>
    <property type="project" value="InterPro"/>
</dbReference>
<dbReference type="CDD" id="cd13932">
    <property type="entry name" value="HN_RTEL1"/>
    <property type="match status" value="1"/>
</dbReference>
<dbReference type="OrthoDB" id="19182at2759"/>
<dbReference type="GO" id="GO:0008270">
    <property type="term" value="F:zinc ion binding"/>
    <property type="evidence" value="ECO:0007669"/>
    <property type="project" value="UniProtKB-KW"/>
</dbReference>
<evidence type="ECO:0000256" key="1">
    <source>
        <dbReference type="ARBA" id="ARBA00004123"/>
    </source>
</evidence>
<dbReference type="GO" id="GO:0090657">
    <property type="term" value="P:telomeric loop disassembly"/>
    <property type="evidence" value="ECO:0007669"/>
    <property type="project" value="TreeGrafter"/>
</dbReference>
<dbReference type="EC" id="5.6.2.-" evidence="19"/>
<evidence type="ECO:0000259" key="23">
    <source>
        <dbReference type="PROSITE" id="PS51193"/>
    </source>
</evidence>
<keyword evidence="13 19" id="KW-0238">DNA-binding</keyword>
<dbReference type="SUPFAM" id="SSF57850">
    <property type="entry name" value="RING/U-box"/>
    <property type="match status" value="1"/>
</dbReference>
<dbReference type="FunFam" id="3.40.50.300:FF:000431">
    <property type="entry name" value="Regulator of telomere elongation helicase 1"/>
    <property type="match status" value="1"/>
</dbReference>
<dbReference type="SMART" id="SM00491">
    <property type="entry name" value="HELICc2"/>
    <property type="match status" value="1"/>
</dbReference>
<dbReference type="GO" id="GO:0003677">
    <property type="term" value="F:DNA binding"/>
    <property type="evidence" value="ECO:0007669"/>
    <property type="project" value="UniProtKB-UniRule"/>
</dbReference>
<dbReference type="InterPro" id="IPR014013">
    <property type="entry name" value="Helic_SF1/SF2_ATP-bd_DinG/Rad3"/>
</dbReference>
<dbReference type="InterPro" id="IPR014001">
    <property type="entry name" value="Helicase_ATP-bd"/>
</dbReference>
<dbReference type="InterPro" id="IPR006555">
    <property type="entry name" value="ATP-dep_Helicase_C"/>
</dbReference>
<dbReference type="GO" id="GO:0005524">
    <property type="term" value="F:ATP binding"/>
    <property type="evidence" value="ECO:0007669"/>
    <property type="project" value="UniProtKB-UniRule"/>
</dbReference>
<feature type="binding site" evidence="19">
    <location>
        <position position="213"/>
    </location>
    <ligand>
        <name>[4Fe-4S] cluster</name>
        <dbReference type="ChEBI" id="CHEBI:49883"/>
    </ligand>
</feature>
<evidence type="ECO:0000256" key="14">
    <source>
        <dbReference type="ARBA" id="ARBA00023204"/>
    </source>
</evidence>
<dbReference type="GO" id="GO:0045910">
    <property type="term" value="P:negative regulation of DNA recombination"/>
    <property type="evidence" value="ECO:0007669"/>
    <property type="project" value="TreeGrafter"/>
</dbReference>
<proteinExistence type="inferred from homology"/>
<evidence type="ECO:0000256" key="16">
    <source>
        <dbReference type="ARBA" id="ARBA00023242"/>
    </source>
</evidence>
<dbReference type="NCBIfam" id="TIGR00604">
    <property type="entry name" value="rad3"/>
    <property type="match status" value="1"/>
</dbReference>
<dbReference type="Pfam" id="PF23109">
    <property type="entry name" value="ARCH_RTEL1"/>
    <property type="match status" value="1"/>
</dbReference>
<feature type="binding site" evidence="19">
    <location>
        <position position="163"/>
    </location>
    <ligand>
        <name>[4Fe-4S] cluster</name>
        <dbReference type="ChEBI" id="CHEBI:49883"/>
    </ligand>
</feature>
<evidence type="ECO:0000256" key="19">
    <source>
        <dbReference type="HAMAP-Rule" id="MF_03065"/>
    </source>
</evidence>
<evidence type="ECO:0000256" key="5">
    <source>
        <dbReference type="ARBA" id="ARBA00022763"/>
    </source>
</evidence>
<reference evidence="25" key="1">
    <citation type="submission" date="2025-08" db="UniProtKB">
        <authorList>
            <consortium name="RefSeq"/>
        </authorList>
    </citation>
    <scope>IDENTIFICATION</scope>
    <source>
        <tissue evidence="25">Gonads</tissue>
    </source>
</reference>
<dbReference type="CDD" id="cd17970">
    <property type="entry name" value="DEAHc_FancJ"/>
    <property type="match status" value="1"/>
</dbReference>
<dbReference type="KEGG" id="lak:106182081"/>
<feature type="region of interest" description="Disordered" evidence="21">
    <location>
        <begin position="993"/>
        <end position="1050"/>
    </location>
</feature>
<keyword evidence="15 19" id="KW-0413">Isomerase</keyword>
<evidence type="ECO:0000256" key="21">
    <source>
        <dbReference type="SAM" id="MobiDB-lite"/>
    </source>
</evidence>
<evidence type="ECO:0000313" key="25">
    <source>
        <dbReference type="RefSeq" id="XP_023933588.1"/>
    </source>
</evidence>
<feature type="region of interest" description="Disordered" evidence="21">
    <location>
        <begin position="1099"/>
        <end position="1128"/>
    </location>
</feature>
<evidence type="ECO:0000256" key="20">
    <source>
        <dbReference type="PROSITE-ProRule" id="PRU00175"/>
    </source>
</evidence>
<dbReference type="FunCoup" id="A0A2R2MTY4">
    <property type="interactions" value="2015"/>
</dbReference>
<dbReference type="Pfam" id="PF04851">
    <property type="entry name" value="ResIII"/>
    <property type="match status" value="1"/>
</dbReference>
<dbReference type="InterPro" id="IPR001841">
    <property type="entry name" value="Znf_RING"/>
</dbReference>
<dbReference type="GO" id="GO:0006281">
    <property type="term" value="P:DNA repair"/>
    <property type="evidence" value="ECO:0007669"/>
    <property type="project" value="UniProtKB-UniRule"/>
</dbReference>
<dbReference type="PROSITE" id="PS51193">
    <property type="entry name" value="HELICASE_ATP_BIND_2"/>
    <property type="match status" value="1"/>
</dbReference>
<keyword evidence="9" id="KW-0862">Zinc</keyword>
<dbReference type="HAMAP" id="MF_03065">
    <property type="entry name" value="RTEL1"/>
    <property type="match status" value="1"/>
</dbReference>
<feature type="compositionally biased region" description="Basic and acidic residues" evidence="21">
    <location>
        <begin position="1000"/>
        <end position="1024"/>
    </location>
</feature>
<organism evidence="24 25">
    <name type="scientific">Lingula anatina</name>
    <name type="common">Brachiopod</name>
    <name type="synonym">Lingula unguis</name>
    <dbReference type="NCBI Taxonomy" id="7574"/>
    <lineage>
        <taxon>Eukaryota</taxon>
        <taxon>Metazoa</taxon>
        <taxon>Spiralia</taxon>
        <taxon>Lophotrochozoa</taxon>
        <taxon>Brachiopoda</taxon>
        <taxon>Linguliformea</taxon>
        <taxon>Lingulata</taxon>
        <taxon>Lingulida</taxon>
        <taxon>Linguloidea</taxon>
        <taxon>Lingulidae</taxon>
        <taxon>Lingula</taxon>
    </lineage>
</organism>
<dbReference type="GO" id="GO:0003678">
    <property type="term" value="F:DNA helicase activity"/>
    <property type="evidence" value="ECO:0007669"/>
    <property type="project" value="UniProtKB-UniRule"/>
</dbReference>
<dbReference type="SUPFAM" id="SSF52540">
    <property type="entry name" value="P-loop containing nucleoside triphosphate hydrolases"/>
    <property type="match status" value="2"/>
</dbReference>
<dbReference type="PANTHER" id="PTHR11472">
    <property type="entry name" value="DNA REPAIR DEAD HELICASE RAD3/XP-D SUBFAMILY MEMBER"/>
    <property type="match status" value="1"/>
</dbReference>
<keyword evidence="4 19" id="KW-0547">Nucleotide-binding</keyword>
<keyword evidence="16 19" id="KW-0539">Nucleus</keyword>
<evidence type="ECO:0000256" key="11">
    <source>
        <dbReference type="ARBA" id="ARBA00023004"/>
    </source>
</evidence>
<dbReference type="GO" id="GO:0051539">
    <property type="term" value="F:4 iron, 4 sulfur cluster binding"/>
    <property type="evidence" value="ECO:0007669"/>
    <property type="project" value="UniProtKB-UniRule"/>
</dbReference>
<keyword evidence="6 20" id="KW-0863">Zinc-finger</keyword>
<evidence type="ECO:0000256" key="18">
    <source>
        <dbReference type="ARBA" id="ARBA00073810"/>
    </source>
</evidence>
<dbReference type="PANTHER" id="PTHR11472:SF34">
    <property type="entry name" value="REGULATOR OF TELOMERE ELONGATION HELICASE 1"/>
    <property type="match status" value="1"/>
</dbReference>
<dbReference type="InterPro" id="IPR010614">
    <property type="entry name" value="RAD3-like_helicase_DEAD"/>
</dbReference>
<dbReference type="InterPro" id="IPR006554">
    <property type="entry name" value="Helicase-like_DEXD_c2"/>
</dbReference>
<evidence type="ECO:0000256" key="12">
    <source>
        <dbReference type="ARBA" id="ARBA00023014"/>
    </source>
</evidence>
<dbReference type="SMART" id="SM00488">
    <property type="entry name" value="DEXDc2"/>
    <property type="match status" value="1"/>
</dbReference>
<evidence type="ECO:0000259" key="22">
    <source>
        <dbReference type="PROSITE" id="PS50089"/>
    </source>
</evidence>
<dbReference type="RefSeq" id="XP_023933588.1">
    <property type="nucleotide sequence ID" value="XM_024077820.1"/>
</dbReference>
<accession>A0A2R2MTY4</accession>
<dbReference type="Gene3D" id="1.20.1160.20">
    <property type="match status" value="1"/>
</dbReference>
<dbReference type="InterPro" id="IPR049909">
    <property type="entry name" value="Rtel1_HHD"/>
</dbReference>
<feature type="compositionally biased region" description="Basic and acidic residues" evidence="21">
    <location>
        <begin position="1109"/>
        <end position="1128"/>
    </location>
</feature>
<keyword evidence="2 19" id="KW-0004">4Fe-4S</keyword>
<dbReference type="GO" id="GO:0010569">
    <property type="term" value="P:regulation of double-strand break repair via homologous recombination"/>
    <property type="evidence" value="ECO:0007669"/>
    <property type="project" value="UniProtKB-UniRule"/>
</dbReference>
<dbReference type="GO" id="GO:0006260">
    <property type="term" value="P:DNA replication"/>
    <property type="evidence" value="ECO:0007669"/>
    <property type="project" value="InterPro"/>
</dbReference>
<dbReference type="InterPro" id="IPR013083">
    <property type="entry name" value="Znf_RING/FYVE/PHD"/>
</dbReference>
<dbReference type="InterPro" id="IPR057498">
    <property type="entry name" value="Rtel1_ARCH"/>
</dbReference>
<protein>
    <recommendedName>
        <fullName evidence="18 19">Regulator of telomere elongation helicase 1 homolog</fullName>
        <ecNumber evidence="19">5.6.2.-</ecNumber>
    </recommendedName>
</protein>